<dbReference type="EMBL" id="MU003517">
    <property type="protein sequence ID" value="KAF2468279.1"/>
    <property type="molecule type" value="Genomic_DNA"/>
</dbReference>
<protein>
    <submittedName>
        <fullName evidence="1">Uncharacterized protein</fullName>
    </submittedName>
</protein>
<evidence type="ECO:0000313" key="2">
    <source>
        <dbReference type="Proteomes" id="UP000799755"/>
    </source>
</evidence>
<gene>
    <name evidence="1" type="ORF">BDR25DRAFT_316391</name>
</gene>
<comment type="caution">
    <text evidence="1">The sequence shown here is derived from an EMBL/GenBank/DDBJ whole genome shotgun (WGS) entry which is preliminary data.</text>
</comment>
<proteinExistence type="predicted"/>
<accession>A0ACB6QMS0</accession>
<name>A0ACB6QMS0_9PLEO</name>
<evidence type="ECO:0000313" key="1">
    <source>
        <dbReference type="EMBL" id="KAF2468279.1"/>
    </source>
</evidence>
<sequence>MAYTRSSATRPMDSLTKSPTPAPEKRNIVGLPKQESGLLDLQAATGEQLKVARRNQQSLLVRLPAELRNKIYGYATGGNILTIDHARSTSFVPQIFTAYSSADEVRLGVDFGWRGGKRTVTRTPFHLLTGRKVIRDKGMIARVKGTIPKQTTLAEKVKIEGAEEDVRATTAKICLGGGVY</sequence>
<keyword evidence="2" id="KW-1185">Reference proteome</keyword>
<reference evidence="1" key="1">
    <citation type="journal article" date="2020" name="Stud. Mycol.">
        <title>101 Dothideomycetes genomes: a test case for predicting lifestyles and emergence of pathogens.</title>
        <authorList>
            <person name="Haridas S."/>
            <person name="Albert R."/>
            <person name="Binder M."/>
            <person name="Bloem J."/>
            <person name="Labutti K."/>
            <person name="Salamov A."/>
            <person name="Andreopoulos B."/>
            <person name="Baker S."/>
            <person name="Barry K."/>
            <person name="Bills G."/>
            <person name="Bluhm B."/>
            <person name="Cannon C."/>
            <person name="Castanera R."/>
            <person name="Culley D."/>
            <person name="Daum C."/>
            <person name="Ezra D."/>
            <person name="Gonzalez J."/>
            <person name="Henrissat B."/>
            <person name="Kuo A."/>
            <person name="Liang C."/>
            <person name="Lipzen A."/>
            <person name="Lutzoni F."/>
            <person name="Magnuson J."/>
            <person name="Mondo S."/>
            <person name="Nolan M."/>
            <person name="Ohm R."/>
            <person name="Pangilinan J."/>
            <person name="Park H.-J."/>
            <person name="Ramirez L."/>
            <person name="Alfaro M."/>
            <person name="Sun H."/>
            <person name="Tritt A."/>
            <person name="Yoshinaga Y."/>
            <person name="Zwiers L.-H."/>
            <person name="Turgeon B."/>
            <person name="Goodwin S."/>
            <person name="Spatafora J."/>
            <person name="Crous P."/>
            <person name="Grigoriev I."/>
        </authorList>
    </citation>
    <scope>NUCLEOTIDE SEQUENCE</scope>
    <source>
        <strain evidence="1">ATCC 200398</strain>
    </source>
</reference>
<dbReference type="Proteomes" id="UP000799755">
    <property type="component" value="Unassembled WGS sequence"/>
</dbReference>
<organism evidence="1 2">
    <name type="scientific">Lindgomyces ingoldianus</name>
    <dbReference type="NCBI Taxonomy" id="673940"/>
    <lineage>
        <taxon>Eukaryota</taxon>
        <taxon>Fungi</taxon>
        <taxon>Dikarya</taxon>
        <taxon>Ascomycota</taxon>
        <taxon>Pezizomycotina</taxon>
        <taxon>Dothideomycetes</taxon>
        <taxon>Pleosporomycetidae</taxon>
        <taxon>Pleosporales</taxon>
        <taxon>Lindgomycetaceae</taxon>
        <taxon>Lindgomyces</taxon>
    </lineage>
</organism>